<comment type="pathway">
    <text evidence="1 9">Cofactor biosynthesis; riboflavin biosynthesis; 5-amino-6-(D-ribitylamino)uracil from GTP: step 1/4.</text>
</comment>
<sequence>MSGLFPANESSTVSVERGVAELRAGRPVVLAEGAQKFLVYPAEQLDEHAADVLDRIGGARLILTMQRLGRLGVERDGPGLIALQKIDIERITALILDEDARIDAPVSNPVPAEEAALDLLRLAHLLPAAILIKLDAPVAGLNEVAGADIRAFRARKITSLRLIGRAPVPLEGAPNSEIAVFRGGEGLRDQAAVIVGDPDLSGPVHVRLHSACLTGDLFGSLKCDCGDQLRHTAKFMAENGGGVILYLDQEGRGNGLANKVRAYGLQAKGHDTYDADEILGFGLDQRRFGYAARMLDLLGVTRVRLMTNNPKKIEALRAAGLEVSDQRIQGRPTPENIHYLATKRDRAGHFLDVDVPPSAEN</sequence>
<evidence type="ECO:0000256" key="4">
    <source>
        <dbReference type="ARBA" id="ARBA00022741"/>
    </source>
</evidence>
<evidence type="ECO:0000256" key="3">
    <source>
        <dbReference type="ARBA" id="ARBA00022723"/>
    </source>
</evidence>
<dbReference type="InterPro" id="IPR036144">
    <property type="entry name" value="RibA-like_sf"/>
</dbReference>
<dbReference type="UniPathway" id="UPA00275">
    <property type="reaction ID" value="UER00400"/>
</dbReference>
<evidence type="ECO:0000256" key="6">
    <source>
        <dbReference type="ARBA" id="ARBA00022833"/>
    </source>
</evidence>
<accession>A0A6N8DI49</accession>
<proteinExistence type="inferred from homology"/>
<reference evidence="11 12" key="1">
    <citation type="submission" date="2019-11" db="EMBL/GenBank/DDBJ databases">
        <title>Whole-genome sequence of a Rhodoblastus acidophilus DSM 142.</title>
        <authorList>
            <person name="Kyndt J.A."/>
            <person name="Meyer T.E."/>
        </authorList>
    </citation>
    <scope>NUCLEOTIDE SEQUENCE [LARGE SCALE GENOMIC DNA]</scope>
    <source>
        <strain evidence="11 12">DSM 142</strain>
    </source>
</reference>
<keyword evidence="2 9" id="KW-0686">Riboflavin biosynthesis</keyword>
<feature type="binding site" evidence="9">
    <location>
        <begin position="207"/>
        <end position="211"/>
    </location>
    <ligand>
        <name>GTP</name>
        <dbReference type="ChEBI" id="CHEBI:37565"/>
    </ligand>
</feature>
<keyword evidence="4 9" id="KW-0547">Nucleotide-binding</keyword>
<dbReference type="AlphaFoldDB" id="A0A6N8DI49"/>
<evidence type="ECO:0000256" key="8">
    <source>
        <dbReference type="ARBA" id="ARBA00049295"/>
    </source>
</evidence>
<dbReference type="EC" id="3.5.4.25" evidence="9"/>
<dbReference type="InterPro" id="IPR000926">
    <property type="entry name" value="RibA"/>
</dbReference>
<keyword evidence="5 9" id="KW-0378">Hydrolase</keyword>
<dbReference type="EMBL" id="WNKS01000002">
    <property type="protein sequence ID" value="MTV29898.1"/>
    <property type="molecule type" value="Genomic_DNA"/>
</dbReference>
<dbReference type="NCBIfam" id="NF001591">
    <property type="entry name" value="PRK00393.1"/>
    <property type="match status" value="1"/>
</dbReference>
<evidence type="ECO:0000256" key="5">
    <source>
        <dbReference type="ARBA" id="ARBA00022801"/>
    </source>
</evidence>
<evidence type="ECO:0000313" key="12">
    <source>
        <dbReference type="Proteomes" id="UP000439113"/>
    </source>
</evidence>
<keyword evidence="3 9" id="KW-0479">Metal-binding</keyword>
<evidence type="ECO:0000313" key="11">
    <source>
        <dbReference type="EMBL" id="MTV29898.1"/>
    </source>
</evidence>
<evidence type="ECO:0000256" key="2">
    <source>
        <dbReference type="ARBA" id="ARBA00022619"/>
    </source>
</evidence>
<name>A0A6N8DI49_RHOAC</name>
<feature type="binding site" evidence="9">
    <location>
        <begin position="250"/>
        <end position="252"/>
    </location>
    <ligand>
        <name>GTP</name>
        <dbReference type="ChEBI" id="CHEBI:37565"/>
    </ligand>
</feature>
<dbReference type="GO" id="GO:0003935">
    <property type="term" value="F:GTP cyclohydrolase II activity"/>
    <property type="evidence" value="ECO:0007669"/>
    <property type="project" value="UniProtKB-UniRule"/>
</dbReference>
<feature type="binding site" evidence="9">
    <location>
        <position position="272"/>
    </location>
    <ligand>
        <name>GTP</name>
        <dbReference type="ChEBI" id="CHEBI:37565"/>
    </ligand>
</feature>
<dbReference type="GO" id="GO:0009231">
    <property type="term" value="P:riboflavin biosynthetic process"/>
    <property type="evidence" value="ECO:0007669"/>
    <property type="project" value="UniProtKB-UniRule"/>
</dbReference>
<dbReference type="SUPFAM" id="SSF142695">
    <property type="entry name" value="RibA-like"/>
    <property type="match status" value="1"/>
</dbReference>
<keyword evidence="6 9" id="KW-0862">Zinc</keyword>
<feature type="binding site" evidence="9">
    <location>
        <position position="212"/>
    </location>
    <ligand>
        <name>Zn(2+)</name>
        <dbReference type="ChEBI" id="CHEBI:29105"/>
        <note>catalytic</note>
    </ligand>
</feature>
<feature type="binding site" evidence="9">
    <location>
        <position position="312"/>
    </location>
    <ligand>
        <name>GTP</name>
        <dbReference type="ChEBI" id="CHEBI:37565"/>
    </ligand>
</feature>
<evidence type="ECO:0000259" key="10">
    <source>
        <dbReference type="Pfam" id="PF00925"/>
    </source>
</evidence>
<feature type="domain" description="GTP cyclohydrolase II" evidence="10">
    <location>
        <begin position="167"/>
        <end position="326"/>
    </location>
</feature>
<evidence type="ECO:0000256" key="7">
    <source>
        <dbReference type="ARBA" id="ARBA00023134"/>
    </source>
</evidence>
<comment type="function">
    <text evidence="9">Catalyzes the conversion of GTP to 2,5-diamino-6-ribosylamino-4(3H)-pyrimidinone 5'-phosphate (DARP), formate and pyrophosphate.</text>
</comment>
<gene>
    <name evidence="9 11" type="primary">ribA</name>
    <name evidence="11" type="ORF">GJ654_02695</name>
</gene>
<dbReference type="GO" id="GO:0005829">
    <property type="term" value="C:cytosol"/>
    <property type="evidence" value="ECO:0007669"/>
    <property type="project" value="TreeGrafter"/>
</dbReference>
<feature type="active site" description="Nucleophile" evidence="9">
    <location>
        <position position="286"/>
    </location>
</feature>
<feature type="binding site" evidence="9">
    <location>
        <position position="225"/>
    </location>
    <ligand>
        <name>Zn(2+)</name>
        <dbReference type="ChEBI" id="CHEBI:29105"/>
        <note>catalytic</note>
    </ligand>
</feature>
<dbReference type="Proteomes" id="UP000439113">
    <property type="component" value="Unassembled WGS sequence"/>
</dbReference>
<dbReference type="PANTHER" id="PTHR21327:SF18">
    <property type="entry name" value="3,4-DIHYDROXY-2-BUTANONE 4-PHOSPHATE SYNTHASE"/>
    <property type="match status" value="1"/>
</dbReference>
<feature type="binding site" evidence="9">
    <location>
        <position position="223"/>
    </location>
    <ligand>
        <name>Zn(2+)</name>
        <dbReference type="ChEBI" id="CHEBI:29105"/>
        <note>catalytic</note>
    </ligand>
</feature>
<feature type="binding site" evidence="9">
    <location>
        <position position="307"/>
    </location>
    <ligand>
        <name>GTP</name>
        <dbReference type="ChEBI" id="CHEBI:37565"/>
    </ligand>
</feature>
<organism evidence="11 12">
    <name type="scientific">Rhodoblastus acidophilus</name>
    <name type="common">Rhodopseudomonas acidophila</name>
    <dbReference type="NCBI Taxonomy" id="1074"/>
    <lineage>
        <taxon>Bacteria</taxon>
        <taxon>Pseudomonadati</taxon>
        <taxon>Pseudomonadota</taxon>
        <taxon>Alphaproteobacteria</taxon>
        <taxon>Hyphomicrobiales</taxon>
        <taxon>Rhodoblastaceae</taxon>
        <taxon>Rhodoblastus</taxon>
    </lineage>
</organism>
<dbReference type="HAMAP" id="MF_00179">
    <property type="entry name" value="RibA"/>
    <property type="match status" value="1"/>
</dbReference>
<evidence type="ECO:0000256" key="1">
    <source>
        <dbReference type="ARBA" id="ARBA00004853"/>
    </source>
</evidence>
<feature type="active site" description="Proton acceptor" evidence="9">
    <location>
        <position position="284"/>
    </location>
</feature>
<dbReference type="GO" id="GO:0005525">
    <property type="term" value="F:GTP binding"/>
    <property type="evidence" value="ECO:0007669"/>
    <property type="project" value="UniProtKB-KW"/>
</dbReference>
<dbReference type="Pfam" id="PF00925">
    <property type="entry name" value="GTP_cyclohydro2"/>
    <property type="match status" value="1"/>
</dbReference>
<dbReference type="CDD" id="cd00641">
    <property type="entry name" value="GTP_cyclohydro2"/>
    <property type="match status" value="1"/>
</dbReference>
<comment type="catalytic activity">
    <reaction evidence="8 9">
        <text>GTP + 4 H2O = 2,5-diamino-6-hydroxy-4-(5-phosphoribosylamino)-pyrimidine + formate + 2 phosphate + 3 H(+)</text>
        <dbReference type="Rhea" id="RHEA:23704"/>
        <dbReference type="ChEBI" id="CHEBI:15377"/>
        <dbReference type="ChEBI" id="CHEBI:15378"/>
        <dbReference type="ChEBI" id="CHEBI:15740"/>
        <dbReference type="ChEBI" id="CHEBI:37565"/>
        <dbReference type="ChEBI" id="CHEBI:43474"/>
        <dbReference type="ChEBI" id="CHEBI:58614"/>
        <dbReference type="EC" id="3.5.4.25"/>
    </reaction>
</comment>
<comment type="caution">
    <text evidence="11">The sequence shown here is derived from an EMBL/GenBank/DDBJ whole genome shotgun (WGS) entry which is preliminary data.</text>
</comment>
<dbReference type="PANTHER" id="PTHR21327">
    <property type="entry name" value="GTP CYCLOHYDROLASE II-RELATED"/>
    <property type="match status" value="1"/>
</dbReference>
<dbReference type="InterPro" id="IPR032677">
    <property type="entry name" value="GTP_cyclohydro_II"/>
</dbReference>
<dbReference type="GO" id="GO:0008270">
    <property type="term" value="F:zinc ion binding"/>
    <property type="evidence" value="ECO:0007669"/>
    <property type="project" value="UniProtKB-UniRule"/>
</dbReference>
<feature type="binding site" evidence="9">
    <location>
        <position position="228"/>
    </location>
    <ligand>
        <name>GTP</name>
        <dbReference type="ChEBI" id="CHEBI:37565"/>
    </ligand>
</feature>
<keyword evidence="7 9" id="KW-0342">GTP-binding</keyword>
<protein>
    <recommendedName>
        <fullName evidence="9">GTP cyclohydrolase-2</fullName>
        <ecNumber evidence="9">3.5.4.25</ecNumber>
    </recommendedName>
    <alternativeName>
        <fullName evidence="9">GTP cyclohydrolase II</fullName>
    </alternativeName>
</protein>
<comment type="similarity">
    <text evidence="9">Belongs to the GTP cyclohydrolase II family.</text>
</comment>
<evidence type="ECO:0000256" key="9">
    <source>
        <dbReference type="HAMAP-Rule" id="MF_00179"/>
    </source>
</evidence>
<dbReference type="Gene3D" id="3.40.50.10990">
    <property type="entry name" value="GTP cyclohydrolase II"/>
    <property type="match status" value="1"/>
</dbReference>
<comment type="cofactor">
    <cofactor evidence="9">
        <name>Zn(2+)</name>
        <dbReference type="ChEBI" id="CHEBI:29105"/>
    </cofactor>
    <text evidence="9">Binds 1 zinc ion per subunit.</text>
</comment>